<feature type="region of interest" description="Disordered" evidence="1">
    <location>
        <begin position="18"/>
        <end position="42"/>
    </location>
</feature>
<feature type="compositionally biased region" description="Low complexity" evidence="1">
    <location>
        <begin position="139"/>
        <end position="164"/>
    </location>
</feature>
<comment type="caution">
    <text evidence="2">The sequence shown here is derived from an EMBL/GenBank/DDBJ whole genome shotgun (WGS) entry which is preliminary data.</text>
</comment>
<protein>
    <submittedName>
        <fullName evidence="2">Uncharacterized protein</fullName>
    </submittedName>
</protein>
<organism evidence="2 3">
    <name type="scientific">Phytophthora megakarya</name>
    <dbReference type="NCBI Taxonomy" id="4795"/>
    <lineage>
        <taxon>Eukaryota</taxon>
        <taxon>Sar</taxon>
        <taxon>Stramenopiles</taxon>
        <taxon>Oomycota</taxon>
        <taxon>Peronosporomycetes</taxon>
        <taxon>Peronosporales</taxon>
        <taxon>Peronosporaceae</taxon>
        <taxon>Phytophthora</taxon>
    </lineage>
</organism>
<accession>A0A225UW73</accession>
<gene>
    <name evidence="2" type="ORF">PHMEG_00032859</name>
</gene>
<evidence type="ECO:0000256" key="1">
    <source>
        <dbReference type="SAM" id="MobiDB-lite"/>
    </source>
</evidence>
<keyword evidence="3" id="KW-1185">Reference proteome</keyword>
<proteinExistence type="predicted"/>
<dbReference type="Proteomes" id="UP000198211">
    <property type="component" value="Unassembled WGS sequence"/>
</dbReference>
<reference evidence="3" key="1">
    <citation type="submission" date="2017-03" db="EMBL/GenBank/DDBJ databases">
        <title>Phytopthora megakarya and P. palmivora, two closely related causual agents of cacao black pod achieved similar genome size and gene model numbers by different mechanisms.</title>
        <authorList>
            <person name="Ali S."/>
            <person name="Shao J."/>
            <person name="Larry D.J."/>
            <person name="Kronmiller B."/>
            <person name="Shen D."/>
            <person name="Strem M.D."/>
            <person name="Melnick R.L."/>
            <person name="Guiltinan M.J."/>
            <person name="Tyler B.M."/>
            <person name="Meinhardt L.W."/>
            <person name="Bailey B.A."/>
        </authorList>
    </citation>
    <scope>NUCLEOTIDE SEQUENCE [LARGE SCALE GENOMIC DNA]</scope>
    <source>
        <strain evidence="3">zdho120</strain>
    </source>
</reference>
<feature type="region of interest" description="Disordered" evidence="1">
    <location>
        <begin position="133"/>
        <end position="203"/>
    </location>
</feature>
<dbReference type="EMBL" id="NBNE01011225">
    <property type="protein sequence ID" value="OWY96786.1"/>
    <property type="molecule type" value="Genomic_DNA"/>
</dbReference>
<feature type="compositionally biased region" description="Basic and acidic residues" evidence="1">
    <location>
        <begin position="96"/>
        <end position="107"/>
    </location>
</feature>
<evidence type="ECO:0000313" key="3">
    <source>
        <dbReference type="Proteomes" id="UP000198211"/>
    </source>
</evidence>
<sequence length="260" mass="28649">MKVDEYDKETTAEVDLAVGTVTFGSRPTTEREDEMQADMTEREEKRAALYVATVHPAMASARLSREYREEEQRQLERQVQELARTGEDLETGEGDTVSHETNNRDEDSGTLVANGEVADSVENNKTFHAAVDVNYGGNSDATSSAEAAKASASGQTETSSSSPTREVKETRRATRKRDATEALKKLYEQQDHHGTDKAPRTAVELESARVSLVQRRSDTAGERGIDETVQCVGPEARLPTACMTIDGELKLIKLDSFARY</sequence>
<feature type="compositionally biased region" description="Basic and acidic residues" evidence="1">
    <location>
        <begin position="165"/>
        <end position="199"/>
    </location>
</feature>
<name>A0A225UW73_9STRA</name>
<dbReference type="AlphaFoldDB" id="A0A225UW73"/>
<feature type="compositionally biased region" description="Basic and acidic residues" evidence="1">
    <location>
        <begin position="63"/>
        <end position="87"/>
    </location>
</feature>
<evidence type="ECO:0000313" key="2">
    <source>
        <dbReference type="EMBL" id="OWY96786.1"/>
    </source>
</evidence>
<feature type="region of interest" description="Disordered" evidence="1">
    <location>
        <begin position="58"/>
        <end position="119"/>
    </location>
</feature>